<dbReference type="FunFam" id="3.30.30.170:FF:000001">
    <property type="entry name" value="Eukaryotic translation initiation factor 2 subunit"/>
    <property type="match status" value="1"/>
</dbReference>
<dbReference type="InterPro" id="IPR045196">
    <property type="entry name" value="IF2/IF5"/>
</dbReference>
<keyword evidence="2" id="KW-0396">Initiation factor</keyword>
<name>A0A4Y7LRN0_9CRUS</name>
<evidence type="ECO:0000256" key="2">
    <source>
        <dbReference type="ARBA" id="ARBA00022540"/>
    </source>
</evidence>
<dbReference type="GO" id="GO:0031369">
    <property type="term" value="F:translation initiation factor binding"/>
    <property type="evidence" value="ECO:0007669"/>
    <property type="project" value="TreeGrafter"/>
</dbReference>
<feature type="domain" description="Translation initiation factor IF2/IF5" evidence="7">
    <location>
        <begin position="172"/>
        <end position="281"/>
    </location>
</feature>
<comment type="similarity">
    <text evidence="1">Belongs to the eIF-2-beta/eIF-5 family.</text>
</comment>
<keyword evidence="3" id="KW-0648">Protein biosynthesis</keyword>
<dbReference type="Pfam" id="PF01873">
    <property type="entry name" value="eIF-5_eIF-2B"/>
    <property type="match status" value="1"/>
</dbReference>
<evidence type="ECO:0000256" key="3">
    <source>
        <dbReference type="ARBA" id="ARBA00022917"/>
    </source>
</evidence>
<evidence type="ECO:0000256" key="4">
    <source>
        <dbReference type="ARBA" id="ARBA00040874"/>
    </source>
</evidence>
<dbReference type="SUPFAM" id="SSF75689">
    <property type="entry name" value="Zinc-binding domain of translation initiation factor 2 beta"/>
    <property type="match status" value="1"/>
</dbReference>
<dbReference type="GO" id="GO:0001731">
    <property type="term" value="P:formation of translation preinitiation complex"/>
    <property type="evidence" value="ECO:0007669"/>
    <property type="project" value="TreeGrafter"/>
</dbReference>
<evidence type="ECO:0000256" key="6">
    <source>
        <dbReference type="SAM" id="MobiDB-lite"/>
    </source>
</evidence>
<dbReference type="GO" id="GO:0003743">
    <property type="term" value="F:translation initiation factor activity"/>
    <property type="evidence" value="ECO:0007669"/>
    <property type="project" value="UniProtKB-KW"/>
</dbReference>
<dbReference type="Gene3D" id="3.30.30.170">
    <property type="match status" value="1"/>
</dbReference>
<gene>
    <name evidence="8" type="primary">EOG090X0AVX</name>
</gene>
<dbReference type="SUPFAM" id="SSF100966">
    <property type="entry name" value="Translation initiation factor 2 beta, aIF2beta, N-terminal domain"/>
    <property type="match status" value="1"/>
</dbReference>
<dbReference type="InterPro" id="IPR016190">
    <property type="entry name" value="Transl_init_fac_IF2/IF5_Zn-bd"/>
</dbReference>
<evidence type="ECO:0000256" key="5">
    <source>
        <dbReference type="ARBA" id="ARBA00042452"/>
    </source>
</evidence>
<dbReference type="InterPro" id="IPR002735">
    <property type="entry name" value="Transl_init_fac_IF2/IF5_dom"/>
</dbReference>
<evidence type="ECO:0000259" key="7">
    <source>
        <dbReference type="SMART" id="SM00653"/>
    </source>
</evidence>
<accession>A0A4Y7LRN0</accession>
<feature type="region of interest" description="Disordered" evidence="6">
    <location>
        <begin position="68"/>
        <end position="101"/>
    </location>
</feature>
<feature type="region of interest" description="Disordered" evidence="6">
    <location>
        <begin position="1"/>
        <end position="53"/>
    </location>
</feature>
<dbReference type="EMBL" id="LR000364">
    <property type="protein sequence ID" value="SVE69983.1"/>
    <property type="molecule type" value="mRNA"/>
</dbReference>
<dbReference type="SMART" id="SM00653">
    <property type="entry name" value="eIF2B_5"/>
    <property type="match status" value="1"/>
</dbReference>
<evidence type="ECO:0000313" key="8">
    <source>
        <dbReference type="EMBL" id="SVE69983.1"/>
    </source>
</evidence>
<dbReference type="AlphaFoldDB" id="A0A4Y7LRN0"/>
<dbReference type="GO" id="GO:0003729">
    <property type="term" value="F:mRNA binding"/>
    <property type="evidence" value="ECO:0007669"/>
    <property type="project" value="TreeGrafter"/>
</dbReference>
<reference evidence="8" key="1">
    <citation type="submission" date="2018-08" db="EMBL/GenBank/DDBJ databases">
        <authorList>
            <person name="Cornetti L."/>
        </authorList>
    </citation>
    <scope>NUCLEOTIDE SEQUENCE</scope>
    <source>
        <strain evidence="8">FI-BAL1-1</strain>
    </source>
</reference>
<evidence type="ECO:0000256" key="1">
    <source>
        <dbReference type="ARBA" id="ARBA00010397"/>
    </source>
</evidence>
<dbReference type="InterPro" id="IPR016189">
    <property type="entry name" value="Transl_init_fac_IF2/IF5_N"/>
</dbReference>
<dbReference type="PANTHER" id="PTHR23001:SF3">
    <property type="entry name" value="EUKARYOTIC TRANSLATION INITIATION FACTOR 2 SUBUNIT 2"/>
    <property type="match status" value="1"/>
</dbReference>
<dbReference type="GO" id="GO:0005850">
    <property type="term" value="C:eukaryotic translation initiation factor 2 complex"/>
    <property type="evidence" value="ECO:0007669"/>
    <property type="project" value="TreeGrafter"/>
</dbReference>
<protein>
    <recommendedName>
        <fullName evidence="4">Eukaryotic translation initiation factor 2 subunit 2</fullName>
    </recommendedName>
    <alternativeName>
        <fullName evidence="5">Eukaryotic translation initiation factor 2 subunit beta</fullName>
    </alternativeName>
</protein>
<dbReference type="PANTHER" id="PTHR23001">
    <property type="entry name" value="EUKARYOTIC TRANSLATION INITIATION FACTOR"/>
    <property type="match status" value="1"/>
</dbReference>
<sequence length="306" mass="34080">MAEEEAIFDASLKKKKKKKKTPFDIDSAFDGASGSGPAETVIGTENDMPEDGEIKELDDLDLDSFGKKKKKTKKKAFPMEDIEAALPDTPEGQEGEGGDEEELDLDFSKIGMKKKKKKKITGLSPDLEKDEINDENAGVAYAAEGDYTYDELLARVFNIMREKNPEMVAGEKKKFTMRPPQVVRIGTKKTSFANFSEICKTLHRQPKHVLAFLLAELGTSGSVDGNNQLIIKGRFQQKQMENVLRRYVKEYVTCHTCRSPDTILQKDTRLFFLQCETCGSRCSVASIKSGFQAVTGKRAAIRAKTA</sequence>
<proteinExistence type="evidence at transcript level"/>
<organism evidence="8">
    <name type="scientific">Eubosmina coregoni</name>
    <dbReference type="NCBI Taxonomy" id="186181"/>
    <lineage>
        <taxon>Eukaryota</taxon>
        <taxon>Metazoa</taxon>
        <taxon>Ecdysozoa</taxon>
        <taxon>Arthropoda</taxon>
        <taxon>Crustacea</taxon>
        <taxon>Branchiopoda</taxon>
        <taxon>Diplostraca</taxon>
        <taxon>Cladocera</taxon>
        <taxon>Anomopoda</taxon>
        <taxon>Bosminidae</taxon>
        <taxon>Eubosmina</taxon>
    </lineage>
</organism>
<feature type="compositionally biased region" description="Acidic residues" evidence="6">
    <location>
        <begin position="91"/>
        <end position="101"/>
    </location>
</feature>